<feature type="compositionally biased region" description="Low complexity" evidence="1">
    <location>
        <begin position="9"/>
        <end position="19"/>
    </location>
</feature>
<evidence type="ECO:0000259" key="4">
    <source>
        <dbReference type="PROSITE" id="PS50076"/>
    </source>
</evidence>
<gene>
    <name evidence="5" type="ORF">AK812_SmicGene34630</name>
</gene>
<dbReference type="CDD" id="cd06257">
    <property type="entry name" value="DnaJ"/>
    <property type="match status" value="1"/>
</dbReference>
<accession>A0A1Q9CNJ1</accession>
<feature type="domain" description="J" evidence="4">
    <location>
        <begin position="337"/>
        <end position="428"/>
    </location>
</feature>
<dbReference type="CDD" id="cd00038">
    <property type="entry name" value="CAP_ED"/>
    <property type="match status" value="1"/>
</dbReference>
<dbReference type="Gene3D" id="1.10.287.110">
    <property type="entry name" value="DnaJ domain"/>
    <property type="match status" value="1"/>
</dbReference>
<dbReference type="InterPro" id="IPR042266">
    <property type="entry name" value="PPPDE_sf"/>
</dbReference>
<dbReference type="OrthoDB" id="422634at2759"/>
<protein>
    <submittedName>
        <fullName evidence="5">Uncharacterized protein</fullName>
    </submittedName>
</protein>
<sequence>MGPIPPTPDASRSSASDSSMAEDYDATDDSLTHEGRAVYGVIYNLGNHWAMSWGNFLLLKLSPLQCGVFHFGVRVGCREFHWGELRGVQTSRGSHLFIHEVVLGTTYMDDGQIDCILEAMKGEYTHYAFLRFSRVVLAVALVLVPVMWLCIIGVAGLWRPPTSISTLKAWCAQKMTDLVRTQVSQMSREATSEIASAEQLKVEASEAPDRRMEKQKQKAVELGRHWEQSFNSRWSDGGPSTAAESRGAGGTARGCVGTGRWELWKWLHGTVRPNKFNFAAPVASSDRDQRSVAWNRQLNCPAAYYAENVGKTRKADGHATSHGETLPHLPPAQMQTQRYSDLGAQPHTASLDEIRKAYRKLALKYHPAPRLATGNVLKDVRFGPEPRNSDLTFGLRGYRLVRSSVREKKAQEAAEMTAMFREVISAYEDQTLNIDFGCKLALITFASCRYEGLPAQHCTVGGWEGEDVFSQPRRGGAWDGGEQPPRMPYKLSAWKGASSVDLCISHKLPTTPRGVTVGSLGTGAGARSAVKTQEVSNVRCFGTEGRGQLAVPPTNEIYDFIVFRGDLISELRILNSTRRLQAAPWVQLPEEVVRLALRTLRPLLDNLGAMAGVEMEVANTTLIVKGEEEAIDKDRLREFCEEEAALGEKVMAAISEELIEKMVRGRGAGRRSPEESVRLLAQLRKAFPQLGMAEVPRFLKVADSVTYSEGSCLTTQGIENRFLWLVLSGSLSVNVNSQTVAQLSDGALIGEATFLGFAAESLASATVRVDEEEGVQTLRWSQDSLRSLLVEDAGLRDKLMPAFSDELLRHMLA</sequence>
<feature type="region of interest" description="Disordered" evidence="1">
    <location>
        <begin position="231"/>
        <end position="253"/>
    </location>
</feature>
<dbReference type="Gene3D" id="2.30.30.100">
    <property type="match status" value="1"/>
</dbReference>
<keyword evidence="2" id="KW-0472">Membrane</keyword>
<dbReference type="SUPFAM" id="SSF51206">
    <property type="entry name" value="cAMP-binding domain-like"/>
    <property type="match status" value="1"/>
</dbReference>
<dbReference type="Gene3D" id="3.90.1720.30">
    <property type="entry name" value="PPPDE domains"/>
    <property type="match status" value="1"/>
</dbReference>
<keyword evidence="6" id="KW-1185">Reference proteome</keyword>
<reference evidence="5 6" key="1">
    <citation type="submission" date="2016-02" db="EMBL/GenBank/DDBJ databases">
        <title>Genome analysis of coral dinoflagellate symbionts highlights evolutionary adaptations to a symbiotic lifestyle.</title>
        <authorList>
            <person name="Aranda M."/>
            <person name="Li Y."/>
            <person name="Liew Y.J."/>
            <person name="Baumgarten S."/>
            <person name="Simakov O."/>
            <person name="Wilson M."/>
            <person name="Piel J."/>
            <person name="Ashoor H."/>
            <person name="Bougouffa S."/>
            <person name="Bajic V.B."/>
            <person name="Ryu T."/>
            <person name="Ravasi T."/>
            <person name="Bayer T."/>
            <person name="Micklem G."/>
            <person name="Kim H."/>
            <person name="Bhak J."/>
            <person name="Lajeunesse T.C."/>
            <person name="Voolstra C.R."/>
        </authorList>
    </citation>
    <scope>NUCLEOTIDE SEQUENCE [LARGE SCALE GENOMIC DNA]</scope>
    <source>
        <strain evidence="5 6">CCMP2467</strain>
    </source>
</reference>
<dbReference type="SUPFAM" id="SSF46565">
    <property type="entry name" value="Chaperone J-domain"/>
    <property type="match status" value="1"/>
</dbReference>
<dbReference type="Pfam" id="PF12701">
    <property type="entry name" value="LSM14"/>
    <property type="match status" value="1"/>
</dbReference>
<dbReference type="SMART" id="SM01271">
    <property type="entry name" value="LSM14"/>
    <property type="match status" value="1"/>
</dbReference>
<dbReference type="AlphaFoldDB" id="A0A1Q9CNJ1"/>
<dbReference type="InterPro" id="IPR025609">
    <property type="entry name" value="Lsm14-like_N"/>
</dbReference>
<evidence type="ECO:0000256" key="1">
    <source>
        <dbReference type="SAM" id="MobiDB-lite"/>
    </source>
</evidence>
<dbReference type="InterPro" id="IPR014710">
    <property type="entry name" value="RmlC-like_jellyroll"/>
</dbReference>
<dbReference type="InterPro" id="IPR010920">
    <property type="entry name" value="LSM_dom_sf"/>
</dbReference>
<evidence type="ECO:0000313" key="6">
    <source>
        <dbReference type="Proteomes" id="UP000186817"/>
    </source>
</evidence>
<organism evidence="5 6">
    <name type="scientific">Symbiodinium microadriaticum</name>
    <name type="common">Dinoflagellate</name>
    <name type="synonym">Zooxanthella microadriatica</name>
    <dbReference type="NCBI Taxonomy" id="2951"/>
    <lineage>
        <taxon>Eukaryota</taxon>
        <taxon>Sar</taxon>
        <taxon>Alveolata</taxon>
        <taxon>Dinophyceae</taxon>
        <taxon>Suessiales</taxon>
        <taxon>Symbiodiniaceae</taxon>
        <taxon>Symbiodinium</taxon>
    </lineage>
</organism>
<dbReference type="Proteomes" id="UP000186817">
    <property type="component" value="Unassembled WGS sequence"/>
</dbReference>
<dbReference type="InterPro" id="IPR018490">
    <property type="entry name" value="cNMP-bd_dom_sf"/>
</dbReference>
<dbReference type="PROSITE" id="PS50042">
    <property type="entry name" value="CNMP_BINDING_3"/>
    <property type="match status" value="1"/>
</dbReference>
<dbReference type="Gene3D" id="2.60.120.10">
    <property type="entry name" value="Jelly Rolls"/>
    <property type="match status" value="1"/>
</dbReference>
<dbReference type="Pfam" id="PF00027">
    <property type="entry name" value="cNMP_binding"/>
    <property type="match status" value="1"/>
</dbReference>
<dbReference type="InterPro" id="IPR001623">
    <property type="entry name" value="DnaJ_domain"/>
</dbReference>
<evidence type="ECO:0000256" key="2">
    <source>
        <dbReference type="SAM" id="Phobius"/>
    </source>
</evidence>
<keyword evidence="2" id="KW-0812">Transmembrane</keyword>
<comment type="caution">
    <text evidence="5">The sequence shown here is derived from an EMBL/GenBank/DDBJ whole genome shotgun (WGS) entry which is preliminary data.</text>
</comment>
<keyword evidence="2" id="KW-1133">Transmembrane helix</keyword>
<dbReference type="SUPFAM" id="SSF50182">
    <property type="entry name" value="Sm-like ribonucleoproteins"/>
    <property type="match status" value="1"/>
</dbReference>
<feature type="transmembrane region" description="Helical" evidence="2">
    <location>
        <begin position="135"/>
        <end position="158"/>
    </location>
</feature>
<dbReference type="InterPro" id="IPR036869">
    <property type="entry name" value="J_dom_sf"/>
</dbReference>
<dbReference type="PROSITE" id="PS50076">
    <property type="entry name" value="DNAJ_2"/>
    <property type="match status" value="1"/>
</dbReference>
<name>A0A1Q9CNJ1_SYMMI</name>
<evidence type="ECO:0000313" key="5">
    <source>
        <dbReference type="EMBL" id="OLP84490.1"/>
    </source>
</evidence>
<feature type="region of interest" description="Disordered" evidence="1">
    <location>
        <begin position="1"/>
        <end position="28"/>
    </location>
</feature>
<proteinExistence type="predicted"/>
<dbReference type="InterPro" id="IPR000595">
    <property type="entry name" value="cNMP-bd_dom"/>
</dbReference>
<dbReference type="EMBL" id="LSRX01001038">
    <property type="protein sequence ID" value="OLP84490.1"/>
    <property type="molecule type" value="Genomic_DNA"/>
</dbReference>
<evidence type="ECO:0000259" key="3">
    <source>
        <dbReference type="PROSITE" id="PS50042"/>
    </source>
</evidence>
<feature type="domain" description="Cyclic nucleotide-binding" evidence="3">
    <location>
        <begin position="686"/>
        <end position="806"/>
    </location>
</feature>